<dbReference type="eggNOG" id="COG4772">
    <property type="taxonomic scope" value="Bacteria"/>
</dbReference>
<dbReference type="Gene3D" id="2.60.40.1120">
    <property type="entry name" value="Carboxypeptidase-like, regulatory domain"/>
    <property type="match status" value="1"/>
</dbReference>
<dbReference type="PANTHER" id="PTHR30069">
    <property type="entry name" value="TONB-DEPENDENT OUTER MEMBRANE RECEPTOR"/>
    <property type="match status" value="1"/>
</dbReference>
<evidence type="ECO:0000259" key="13">
    <source>
        <dbReference type="Pfam" id="PF00593"/>
    </source>
</evidence>
<sequence length="863" mass="95851">MRNFRHLLMTLTMLLLGATSFAQETILGKVVDGQDNLPLMAANVVVRGTADGTTTNDDGSFTLKTSKTSGDVIISFIGYETRVIPFTITPGQTFNVGEIKLMVDAEELDAVVIVGSGVIDMEEDRKTPVAVSKISYKEIQQKSGSQDFPEVMKNTPSVYVASQAGGFGDSKVYVRGFDQTNTAFLLNGQPINGMEDGNMYWSNWSGMTDVASSVQVQRGLGSSKLAISSVGGTVNIVTKATQLRQGGFAQSTVGNNNFMKNTVSYNTGMMENGWGFSALLTKWSGDGYNRGTYGEGQNYFVSVGYKANDRHLFNFLIFGAPQQHDQNFTKSISSYLTNGRKYNNNYGYYNGDYMTERRNYYHKPVANFNWDFNINDAMQLSTVLYASWGRGGGTGNWGSGRVRTADGHVDFDAISENNSALPGAIGSLSNGGYAIRNSVNNHAWYGVVSNFNHKLTDELSYNAGIDLRTYKGDHYRTINHFLGLNGWETTDNAQYPGGYIVTDAFSAKPWSSLFDNADDNQKVNYDYSERISYGGVFGQVEYATDNFSAYVQGAVSNQSHIRWDRFGYVEAEEESAKVNNTGFNIKGGASYVITPNHTVFVNAGHYSRQPYHDNIYLNFGNDVNPLTKNEKVTGFEAGYRFRSAYFDANLNLYSTQWKDRVTTTSDGDEATGDRVYFNNSGVVQLHKGVEIDFMAHPFTFLDVRGFGSFGDWTYDDNIYQRTFDQDQNLTEEEVIDVKGGKVGGGAQTTYGFGLVYKATQRLSVDVDWRNYDNLYSTAVVKDNIELPSYDVFDAGATYKINFTETSLSFRLNVNNLFGEVYMSEMTSARAVEDGDESYKGINTSNNVFFGNGTTWNFAMRFNF</sequence>
<gene>
    <name evidence="15" type="ORF">Q763_08715</name>
</gene>
<dbReference type="Pfam" id="PF07715">
    <property type="entry name" value="Plug"/>
    <property type="match status" value="1"/>
</dbReference>
<dbReference type="SUPFAM" id="SSF56935">
    <property type="entry name" value="Porins"/>
    <property type="match status" value="1"/>
</dbReference>
<dbReference type="Proteomes" id="UP000030129">
    <property type="component" value="Unassembled WGS sequence"/>
</dbReference>
<feature type="domain" description="TonB-dependent receptor-like beta-barrel" evidence="13">
    <location>
        <begin position="310"/>
        <end position="816"/>
    </location>
</feature>
<dbReference type="InterPro" id="IPR012910">
    <property type="entry name" value="Plug_dom"/>
</dbReference>
<dbReference type="InterPro" id="IPR000531">
    <property type="entry name" value="Beta-barrel_TonB"/>
</dbReference>
<evidence type="ECO:0000259" key="14">
    <source>
        <dbReference type="Pfam" id="PF07715"/>
    </source>
</evidence>
<feature type="domain" description="TonB-dependent receptor plug" evidence="14">
    <location>
        <begin position="125"/>
        <end position="233"/>
    </location>
</feature>
<keyword evidence="3 10" id="KW-1134">Transmembrane beta strand</keyword>
<keyword evidence="16" id="KW-1185">Reference proteome</keyword>
<evidence type="ECO:0000256" key="3">
    <source>
        <dbReference type="ARBA" id="ARBA00022452"/>
    </source>
</evidence>
<dbReference type="InterPro" id="IPR008969">
    <property type="entry name" value="CarboxyPept-like_regulatory"/>
</dbReference>
<dbReference type="Pfam" id="PF00593">
    <property type="entry name" value="TonB_dep_Rec_b-barrel"/>
    <property type="match status" value="1"/>
</dbReference>
<organism evidence="15 16">
    <name type="scientific">Flavobacterium beibuense F44-8</name>
    <dbReference type="NCBI Taxonomy" id="1406840"/>
    <lineage>
        <taxon>Bacteria</taxon>
        <taxon>Pseudomonadati</taxon>
        <taxon>Bacteroidota</taxon>
        <taxon>Flavobacteriia</taxon>
        <taxon>Flavobacteriales</taxon>
        <taxon>Flavobacteriaceae</taxon>
        <taxon>Flavobacterium</taxon>
    </lineage>
</organism>
<dbReference type="RefSeq" id="WP_035133218.1">
    <property type="nucleotide sequence ID" value="NZ_JRLV01000008.1"/>
</dbReference>
<evidence type="ECO:0000256" key="10">
    <source>
        <dbReference type="PROSITE-ProRule" id="PRU01360"/>
    </source>
</evidence>
<evidence type="ECO:0000256" key="12">
    <source>
        <dbReference type="SAM" id="SignalP"/>
    </source>
</evidence>
<dbReference type="STRING" id="1406840.Q763_08715"/>
<keyword evidence="4 10" id="KW-0812">Transmembrane</keyword>
<dbReference type="AlphaFoldDB" id="A0A0A2LPC8"/>
<evidence type="ECO:0000256" key="6">
    <source>
        <dbReference type="ARBA" id="ARBA00023077"/>
    </source>
</evidence>
<dbReference type="GO" id="GO:0009279">
    <property type="term" value="C:cell outer membrane"/>
    <property type="evidence" value="ECO:0007669"/>
    <property type="project" value="UniProtKB-SubCell"/>
</dbReference>
<dbReference type="InterPro" id="IPR039426">
    <property type="entry name" value="TonB-dep_rcpt-like"/>
</dbReference>
<protein>
    <submittedName>
        <fullName evidence="15">TonB-dependent receptor</fullName>
    </submittedName>
</protein>
<dbReference type="GO" id="GO:0044718">
    <property type="term" value="P:siderophore transmembrane transport"/>
    <property type="evidence" value="ECO:0007669"/>
    <property type="project" value="TreeGrafter"/>
</dbReference>
<dbReference type="InterPro" id="IPR036942">
    <property type="entry name" value="Beta-barrel_TonB_sf"/>
</dbReference>
<evidence type="ECO:0000256" key="8">
    <source>
        <dbReference type="ARBA" id="ARBA00023170"/>
    </source>
</evidence>
<dbReference type="InterPro" id="IPR037066">
    <property type="entry name" value="Plug_dom_sf"/>
</dbReference>
<feature type="signal peptide" evidence="12">
    <location>
        <begin position="1"/>
        <end position="22"/>
    </location>
</feature>
<dbReference type="Gene3D" id="2.40.170.20">
    <property type="entry name" value="TonB-dependent receptor, beta-barrel domain"/>
    <property type="match status" value="1"/>
</dbReference>
<dbReference type="PROSITE" id="PS52016">
    <property type="entry name" value="TONB_DEPENDENT_REC_3"/>
    <property type="match status" value="1"/>
</dbReference>
<keyword evidence="6 11" id="KW-0798">TonB box</keyword>
<evidence type="ECO:0000256" key="2">
    <source>
        <dbReference type="ARBA" id="ARBA00022448"/>
    </source>
</evidence>
<keyword evidence="2 10" id="KW-0813">Transport</keyword>
<evidence type="ECO:0000313" key="16">
    <source>
        <dbReference type="Proteomes" id="UP000030129"/>
    </source>
</evidence>
<comment type="similarity">
    <text evidence="10 11">Belongs to the TonB-dependent receptor family.</text>
</comment>
<dbReference type="SUPFAM" id="SSF49464">
    <property type="entry name" value="Carboxypeptidase regulatory domain-like"/>
    <property type="match status" value="1"/>
</dbReference>
<evidence type="ECO:0000256" key="1">
    <source>
        <dbReference type="ARBA" id="ARBA00004571"/>
    </source>
</evidence>
<dbReference type="Pfam" id="PF13715">
    <property type="entry name" value="CarbopepD_reg_2"/>
    <property type="match status" value="1"/>
</dbReference>
<evidence type="ECO:0000313" key="15">
    <source>
        <dbReference type="EMBL" id="KGO81156.1"/>
    </source>
</evidence>
<evidence type="ECO:0000256" key="9">
    <source>
        <dbReference type="ARBA" id="ARBA00023237"/>
    </source>
</evidence>
<feature type="chain" id="PRO_5002002346" evidence="12">
    <location>
        <begin position="23"/>
        <end position="863"/>
    </location>
</feature>
<keyword evidence="8 15" id="KW-0675">Receptor</keyword>
<dbReference type="Gene3D" id="2.170.130.10">
    <property type="entry name" value="TonB-dependent receptor, plug domain"/>
    <property type="match status" value="1"/>
</dbReference>
<keyword evidence="5 12" id="KW-0732">Signal</keyword>
<evidence type="ECO:0000256" key="11">
    <source>
        <dbReference type="RuleBase" id="RU003357"/>
    </source>
</evidence>
<dbReference type="PANTHER" id="PTHR30069:SF29">
    <property type="entry name" value="HEMOGLOBIN AND HEMOGLOBIN-HAPTOGLOBIN-BINDING PROTEIN 1-RELATED"/>
    <property type="match status" value="1"/>
</dbReference>
<keyword evidence="9 10" id="KW-0998">Cell outer membrane</keyword>
<comment type="subcellular location">
    <subcellularLocation>
        <location evidence="1 10">Cell outer membrane</location>
        <topology evidence="1 10">Multi-pass membrane protein</topology>
    </subcellularLocation>
</comment>
<accession>A0A0A2LPC8</accession>
<evidence type="ECO:0000256" key="4">
    <source>
        <dbReference type="ARBA" id="ARBA00022692"/>
    </source>
</evidence>
<evidence type="ECO:0000256" key="7">
    <source>
        <dbReference type="ARBA" id="ARBA00023136"/>
    </source>
</evidence>
<evidence type="ECO:0000256" key="5">
    <source>
        <dbReference type="ARBA" id="ARBA00022729"/>
    </source>
</evidence>
<reference evidence="15 16" key="1">
    <citation type="submission" date="2013-09" db="EMBL/GenBank/DDBJ databases">
        <authorList>
            <person name="Zeng Z."/>
            <person name="Chen C."/>
        </authorList>
    </citation>
    <scope>NUCLEOTIDE SEQUENCE [LARGE SCALE GENOMIC DNA]</scope>
    <source>
        <strain evidence="15 16">F44-8</strain>
    </source>
</reference>
<proteinExistence type="inferred from homology"/>
<dbReference type="GO" id="GO:0015344">
    <property type="term" value="F:siderophore uptake transmembrane transporter activity"/>
    <property type="evidence" value="ECO:0007669"/>
    <property type="project" value="TreeGrafter"/>
</dbReference>
<keyword evidence="7 10" id="KW-0472">Membrane</keyword>
<name>A0A0A2LPC8_9FLAO</name>
<dbReference type="EMBL" id="JRLV01000008">
    <property type="protein sequence ID" value="KGO81156.1"/>
    <property type="molecule type" value="Genomic_DNA"/>
</dbReference>
<comment type="caution">
    <text evidence="15">The sequence shown here is derived from an EMBL/GenBank/DDBJ whole genome shotgun (WGS) entry which is preliminary data.</text>
</comment>